<dbReference type="EMBL" id="PGCJ01000084">
    <property type="protein sequence ID" value="PLW51552.1"/>
    <property type="molecule type" value="Genomic_DNA"/>
</dbReference>
<keyword evidence="2" id="KW-1185">Reference proteome</keyword>
<evidence type="ECO:0000313" key="1">
    <source>
        <dbReference type="EMBL" id="PLW51552.1"/>
    </source>
</evidence>
<dbReference type="AlphaFoldDB" id="A0A2N5VNI0"/>
<sequence length="114" mass="12341">MQALFGTTADNYHHHQHIFCSFCGSLALATLTPPPAVAATGDLLWHQHRQLPPPPAHLLLLRTTSDNHDHHQHISCPFCGCLAPATLSPPPALALGALRQQHSLLSHTDTILSD</sequence>
<comment type="caution">
    <text evidence="1">The sequence shown here is derived from an EMBL/GenBank/DDBJ whole genome shotgun (WGS) entry which is preliminary data.</text>
</comment>
<organism evidence="1 2">
    <name type="scientific">Puccinia coronata f. sp. avenae</name>
    <dbReference type="NCBI Taxonomy" id="200324"/>
    <lineage>
        <taxon>Eukaryota</taxon>
        <taxon>Fungi</taxon>
        <taxon>Dikarya</taxon>
        <taxon>Basidiomycota</taxon>
        <taxon>Pucciniomycotina</taxon>
        <taxon>Pucciniomycetes</taxon>
        <taxon>Pucciniales</taxon>
        <taxon>Pucciniaceae</taxon>
        <taxon>Puccinia</taxon>
    </lineage>
</organism>
<gene>
    <name evidence="1" type="ORF">PCANC_15249</name>
</gene>
<dbReference type="Proteomes" id="UP000235388">
    <property type="component" value="Unassembled WGS sequence"/>
</dbReference>
<protein>
    <submittedName>
        <fullName evidence="1">Uncharacterized protein</fullName>
    </submittedName>
</protein>
<evidence type="ECO:0000313" key="2">
    <source>
        <dbReference type="Proteomes" id="UP000235388"/>
    </source>
</evidence>
<reference evidence="1 2" key="1">
    <citation type="submission" date="2017-11" db="EMBL/GenBank/DDBJ databases">
        <title>De novo assembly and phasing of dikaryotic genomes from two isolates of Puccinia coronata f. sp. avenae, the causal agent of oat crown rust.</title>
        <authorList>
            <person name="Miller M.E."/>
            <person name="Zhang Y."/>
            <person name="Omidvar V."/>
            <person name="Sperschneider J."/>
            <person name="Schwessinger B."/>
            <person name="Raley C."/>
            <person name="Palmer J.M."/>
            <person name="Garnica D."/>
            <person name="Upadhyaya N."/>
            <person name="Rathjen J."/>
            <person name="Taylor J.M."/>
            <person name="Park R.F."/>
            <person name="Dodds P.N."/>
            <person name="Hirsch C.D."/>
            <person name="Kianian S.F."/>
            <person name="Figueroa M."/>
        </authorList>
    </citation>
    <scope>NUCLEOTIDE SEQUENCE [LARGE SCALE GENOMIC DNA]</scope>
    <source>
        <strain evidence="1">12NC29</strain>
    </source>
</reference>
<accession>A0A2N5VNI0</accession>
<name>A0A2N5VNI0_9BASI</name>
<proteinExistence type="predicted"/>